<dbReference type="EMBL" id="BONX01000065">
    <property type="protein sequence ID" value="GIH01182.1"/>
    <property type="molecule type" value="Genomic_DNA"/>
</dbReference>
<evidence type="ECO:0000256" key="1">
    <source>
        <dbReference type="SAM" id="MobiDB-lite"/>
    </source>
</evidence>
<evidence type="ECO:0000313" key="2">
    <source>
        <dbReference type="EMBL" id="GIH01182.1"/>
    </source>
</evidence>
<keyword evidence="3" id="KW-1185">Reference proteome</keyword>
<name>A0ABQ4F2R5_9ACTN</name>
<feature type="region of interest" description="Disordered" evidence="1">
    <location>
        <begin position="16"/>
        <end position="39"/>
    </location>
</feature>
<accession>A0ABQ4F2R5</accession>
<evidence type="ECO:0000313" key="3">
    <source>
        <dbReference type="Proteomes" id="UP000621500"/>
    </source>
</evidence>
<comment type="caution">
    <text evidence="2">The sequence shown here is derived from an EMBL/GenBank/DDBJ whole genome shotgun (WGS) entry which is preliminary data.</text>
</comment>
<reference evidence="2 3" key="1">
    <citation type="submission" date="2021-01" db="EMBL/GenBank/DDBJ databases">
        <title>Whole genome shotgun sequence of Plantactinospora mayteni NBRC 109088.</title>
        <authorList>
            <person name="Komaki H."/>
            <person name="Tamura T."/>
        </authorList>
    </citation>
    <scope>NUCLEOTIDE SEQUENCE [LARGE SCALE GENOMIC DNA]</scope>
    <source>
        <strain evidence="2 3">NBRC 109088</strain>
    </source>
</reference>
<protein>
    <submittedName>
        <fullName evidence="2">Uncharacterized protein</fullName>
    </submittedName>
</protein>
<gene>
    <name evidence="2" type="ORF">Pma05_77540</name>
</gene>
<feature type="compositionally biased region" description="Basic and acidic residues" evidence="1">
    <location>
        <begin position="16"/>
        <end position="28"/>
    </location>
</feature>
<organism evidence="2 3">
    <name type="scientific">Plantactinospora mayteni</name>
    <dbReference type="NCBI Taxonomy" id="566021"/>
    <lineage>
        <taxon>Bacteria</taxon>
        <taxon>Bacillati</taxon>
        <taxon>Actinomycetota</taxon>
        <taxon>Actinomycetes</taxon>
        <taxon>Micromonosporales</taxon>
        <taxon>Micromonosporaceae</taxon>
        <taxon>Plantactinospora</taxon>
    </lineage>
</organism>
<sequence>MAGSLGTATKISSRIYRDSRLTQRDGARRTQAPGTADDSAFDQGGAWFAAALNVSEHALGPSLRRPATAIVAR</sequence>
<dbReference type="Proteomes" id="UP000621500">
    <property type="component" value="Unassembled WGS sequence"/>
</dbReference>
<proteinExistence type="predicted"/>